<dbReference type="HOGENOM" id="CLU_087950_0_0_12"/>
<dbReference type="AlphaFoldDB" id="S5ZKS1"/>
<accession>S5ZKS1</accession>
<dbReference type="Proteomes" id="UP000015620">
    <property type="component" value="Chromosome"/>
</dbReference>
<organism evidence="1 2">
    <name type="scientific">Treponema pedis str. T A4</name>
    <dbReference type="NCBI Taxonomy" id="1291379"/>
    <lineage>
        <taxon>Bacteria</taxon>
        <taxon>Pseudomonadati</taxon>
        <taxon>Spirochaetota</taxon>
        <taxon>Spirochaetia</taxon>
        <taxon>Spirochaetales</taxon>
        <taxon>Treponemataceae</taxon>
        <taxon>Treponema</taxon>
    </lineage>
</organism>
<sequence length="245" mass="29330">MKRIILFTVIYCLIFLKAFTQTNEEFLMLYKNENIKEITVTKRNLNEQEKSITVKLNENQKSEFLNRLKHAKKEKYIKALLLYKAEIYYIDDKTEEIWLNGKVIKKEDGTTYKLENNLQLFINSLFSKEDTSKLYKEKIIKTENRNIHVYQANYSRNDLIFISGITSDINSPKTYDCTWKVGQELLDVQNSSLKKKHLKDYIKNEKLQELADLYIKDVYNPSWKNEIPLFYSHYELHPLDEQNNK</sequence>
<dbReference type="KEGG" id="tped:TPE_0656"/>
<dbReference type="RefSeq" id="WP_020964452.1">
    <property type="nucleotide sequence ID" value="NC_022097.1"/>
</dbReference>
<evidence type="ECO:0000313" key="2">
    <source>
        <dbReference type="Proteomes" id="UP000015620"/>
    </source>
</evidence>
<reference evidence="1 2" key="1">
    <citation type="journal article" date="2013" name="PLoS ONE">
        <title>Genome-Wide Relatedness of Treponema pedis, from Gingiva and Necrotic Skin Lesions of Pigs, with the Human Oral Pathogen Treponema denticola.</title>
        <authorList>
            <person name="Svartstrom O."/>
            <person name="Mushtaq M."/>
            <person name="Pringle M."/>
            <person name="Segerman B."/>
        </authorList>
    </citation>
    <scope>NUCLEOTIDE SEQUENCE [LARGE SCALE GENOMIC DNA]</scope>
    <source>
        <strain evidence="1">T A4</strain>
    </source>
</reference>
<protein>
    <submittedName>
        <fullName evidence="1">Uncharacterized protein</fullName>
    </submittedName>
</protein>
<evidence type="ECO:0000313" key="1">
    <source>
        <dbReference type="EMBL" id="AGT43152.1"/>
    </source>
</evidence>
<name>S5ZKS1_9SPIR</name>
<keyword evidence="2" id="KW-1185">Reference proteome</keyword>
<dbReference type="PATRIC" id="fig|1291379.3.peg.660"/>
<dbReference type="GeneID" id="301089336"/>
<gene>
    <name evidence="1" type="ORF">TPE_0656</name>
</gene>
<dbReference type="EMBL" id="CP004120">
    <property type="protein sequence ID" value="AGT43152.1"/>
    <property type="molecule type" value="Genomic_DNA"/>
</dbReference>
<proteinExistence type="predicted"/>